<evidence type="ECO:0000313" key="2">
    <source>
        <dbReference type="Proteomes" id="UP001215598"/>
    </source>
</evidence>
<accession>A0AAD7IZX5</accession>
<organism evidence="1 2">
    <name type="scientific">Mycena metata</name>
    <dbReference type="NCBI Taxonomy" id="1033252"/>
    <lineage>
        <taxon>Eukaryota</taxon>
        <taxon>Fungi</taxon>
        <taxon>Dikarya</taxon>
        <taxon>Basidiomycota</taxon>
        <taxon>Agaricomycotina</taxon>
        <taxon>Agaricomycetes</taxon>
        <taxon>Agaricomycetidae</taxon>
        <taxon>Agaricales</taxon>
        <taxon>Marasmiineae</taxon>
        <taxon>Mycenaceae</taxon>
        <taxon>Mycena</taxon>
    </lineage>
</organism>
<sequence>MRARIHMYYLRLRPDYDLGRWDAGATSSHPCTHVAAASRWIPRSQFAHATRTVTLRVSAFPLNRKPSTHLNLGVESTSISRAPSLDLCGTFQVAAPYVPLRLYLLTSLRCVDLNSGPRRSRPPQVSALLQCFLFLAPSPVRCVVCLRARSEDSTRPLHIRACAPYPHVHRFTSSSTSAPLSPLTVSHTHSCLPPPYSSHPPCGTVLPHVSLPSFYLSRQCHLPIPIRVRVMCGSGGILTCDRGHHPEGVVGLYTHRWLVRGEYIVGLLAPRFFNNVTPL</sequence>
<comment type="caution">
    <text evidence="1">The sequence shown here is derived from an EMBL/GenBank/DDBJ whole genome shotgun (WGS) entry which is preliminary data.</text>
</comment>
<proteinExistence type="predicted"/>
<evidence type="ECO:0000313" key="1">
    <source>
        <dbReference type="EMBL" id="KAJ7753214.1"/>
    </source>
</evidence>
<name>A0AAD7IZX5_9AGAR</name>
<reference evidence="1" key="1">
    <citation type="submission" date="2023-03" db="EMBL/GenBank/DDBJ databases">
        <title>Massive genome expansion in bonnet fungi (Mycena s.s.) driven by repeated elements and novel gene families across ecological guilds.</title>
        <authorList>
            <consortium name="Lawrence Berkeley National Laboratory"/>
            <person name="Harder C.B."/>
            <person name="Miyauchi S."/>
            <person name="Viragh M."/>
            <person name="Kuo A."/>
            <person name="Thoen E."/>
            <person name="Andreopoulos B."/>
            <person name="Lu D."/>
            <person name="Skrede I."/>
            <person name="Drula E."/>
            <person name="Henrissat B."/>
            <person name="Morin E."/>
            <person name="Kohler A."/>
            <person name="Barry K."/>
            <person name="LaButti K."/>
            <person name="Morin E."/>
            <person name="Salamov A."/>
            <person name="Lipzen A."/>
            <person name="Mereny Z."/>
            <person name="Hegedus B."/>
            <person name="Baldrian P."/>
            <person name="Stursova M."/>
            <person name="Weitz H."/>
            <person name="Taylor A."/>
            <person name="Grigoriev I.V."/>
            <person name="Nagy L.G."/>
            <person name="Martin F."/>
            <person name="Kauserud H."/>
        </authorList>
    </citation>
    <scope>NUCLEOTIDE SEQUENCE</scope>
    <source>
        <strain evidence="1">CBHHK182m</strain>
    </source>
</reference>
<dbReference type="AlphaFoldDB" id="A0AAD7IZX5"/>
<dbReference type="EMBL" id="JARKIB010000056">
    <property type="protein sequence ID" value="KAJ7753214.1"/>
    <property type="molecule type" value="Genomic_DNA"/>
</dbReference>
<dbReference type="Proteomes" id="UP001215598">
    <property type="component" value="Unassembled WGS sequence"/>
</dbReference>
<gene>
    <name evidence="1" type="ORF">B0H16DRAFT_775801</name>
</gene>
<keyword evidence="2" id="KW-1185">Reference proteome</keyword>
<protein>
    <submittedName>
        <fullName evidence="1">Uncharacterized protein</fullName>
    </submittedName>
</protein>